<dbReference type="STRING" id="931890.G8JTZ6"/>
<keyword evidence="5" id="KW-0813">Transport</keyword>
<dbReference type="Proteomes" id="UP000006790">
    <property type="component" value="Chromosome 4"/>
</dbReference>
<accession>G8JTZ6</accession>
<evidence type="ECO:0000256" key="2">
    <source>
        <dbReference type="ARBA" id="ARBA00007104"/>
    </source>
</evidence>
<dbReference type="RefSeq" id="XP_003646316.1">
    <property type="nucleotide sequence ID" value="XM_003646268.1"/>
</dbReference>
<feature type="transmembrane region" description="Helical" evidence="10">
    <location>
        <begin position="173"/>
        <end position="199"/>
    </location>
</feature>
<dbReference type="SUPFAM" id="SSF101576">
    <property type="entry name" value="Supernatant protein factor (SPF), C-terminal domain"/>
    <property type="match status" value="1"/>
</dbReference>
<evidence type="ECO:0000256" key="1">
    <source>
        <dbReference type="ARBA" id="ARBA00004479"/>
    </source>
</evidence>
<evidence type="ECO:0000313" key="14">
    <source>
        <dbReference type="Proteomes" id="UP000006790"/>
    </source>
</evidence>
<reference evidence="14" key="1">
    <citation type="journal article" date="2012" name="G3 (Bethesda)">
        <title>Pichia sorbitophila, an interspecies yeast hybrid reveals early steps of genome resolution following polyploidization.</title>
        <authorList>
            <person name="Leh Louis V."/>
            <person name="Despons L."/>
            <person name="Friedrich A."/>
            <person name="Martin T."/>
            <person name="Durrens P."/>
            <person name="Casaregola S."/>
            <person name="Neuveglise C."/>
            <person name="Fairhead C."/>
            <person name="Marck C."/>
            <person name="Cruz J.A."/>
            <person name="Straub M.L."/>
            <person name="Kugler V."/>
            <person name="Sacerdot C."/>
            <person name="Uzunov Z."/>
            <person name="Thierry A."/>
            <person name="Weiss S."/>
            <person name="Bleykasten C."/>
            <person name="De Montigny J."/>
            <person name="Jacques N."/>
            <person name="Jung P."/>
            <person name="Lemaire M."/>
            <person name="Mallet S."/>
            <person name="Morel G."/>
            <person name="Richard G.F."/>
            <person name="Sarkar A."/>
            <person name="Savel G."/>
            <person name="Schacherer J."/>
            <person name="Seret M.L."/>
            <person name="Talla E."/>
            <person name="Samson G."/>
            <person name="Jubin C."/>
            <person name="Poulain J."/>
            <person name="Vacherie B."/>
            <person name="Barbe V."/>
            <person name="Pelletier E."/>
            <person name="Sherman D.J."/>
            <person name="Westhof E."/>
            <person name="Weissenbach J."/>
            <person name="Baret P.V."/>
            <person name="Wincker P."/>
            <person name="Gaillardin C."/>
            <person name="Dujon B."/>
            <person name="Souciet J.L."/>
        </authorList>
    </citation>
    <scope>NUCLEOTIDE SEQUENCE [LARGE SCALE GENOMIC DNA]</scope>
    <source>
        <strain evidence="14">CBS 270.75 / DBVPG 7215 / KCTC 17166 / NRRL Y-17582</strain>
    </source>
</reference>
<evidence type="ECO:0000256" key="11">
    <source>
        <dbReference type="SAM" id="SignalP"/>
    </source>
</evidence>
<dbReference type="AlphaFoldDB" id="G8JTZ6"/>
<name>G8JTZ6_ERECY</name>
<protein>
    <recommendedName>
        <fullName evidence="12">GOLD domain-containing protein</fullName>
    </recommendedName>
</protein>
<evidence type="ECO:0000256" key="4">
    <source>
        <dbReference type="ARBA" id="ARBA00022729"/>
    </source>
</evidence>
<feature type="signal peptide" evidence="11">
    <location>
        <begin position="1"/>
        <end position="18"/>
    </location>
</feature>
<dbReference type="Pfam" id="PF01105">
    <property type="entry name" value="EMP24_GP25L"/>
    <property type="match status" value="1"/>
</dbReference>
<evidence type="ECO:0000256" key="5">
    <source>
        <dbReference type="ARBA" id="ARBA00022892"/>
    </source>
</evidence>
<dbReference type="KEGG" id="erc:Ecym_4456"/>
<dbReference type="HOGENOM" id="CLU_066963_4_2_1"/>
<dbReference type="SMART" id="SM01190">
    <property type="entry name" value="EMP24_GP25L"/>
    <property type="match status" value="1"/>
</dbReference>
<dbReference type="EMBL" id="CP002500">
    <property type="protein sequence ID" value="AET39499.1"/>
    <property type="molecule type" value="Genomic_DNA"/>
</dbReference>
<dbReference type="eggNOG" id="KOG1693">
    <property type="taxonomic scope" value="Eukaryota"/>
</dbReference>
<dbReference type="InParanoid" id="G8JTZ6"/>
<feature type="chain" id="PRO_5003510920" description="GOLD domain-containing protein" evidence="11">
    <location>
        <begin position="19"/>
        <end position="207"/>
    </location>
</feature>
<evidence type="ECO:0000256" key="7">
    <source>
        <dbReference type="ARBA" id="ARBA00023136"/>
    </source>
</evidence>
<proteinExistence type="inferred from homology"/>
<evidence type="ECO:0000256" key="6">
    <source>
        <dbReference type="ARBA" id="ARBA00022989"/>
    </source>
</evidence>
<keyword evidence="14" id="KW-1185">Reference proteome</keyword>
<dbReference type="GO" id="GO:0016020">
    <property type="term" value="C:membrane"/>
    <property type="evidence" value="ECO:0007669"/>
    <property type="project" value="UniProtKB-SubCell"/>
</dbReference>
<evidence type="ECO:0000313" key="13">
    <source>
        <dbReference type="EMBL" id="AET39499.1"/>
    </source>
</evidence>
<evidence type="ECO:0000256" key="8">
    <source>
        <dbReference type="ARBA" id="ARBA00037847"/>
    </source>
</evidence>
<dbReference type="InterPro" id="IPR009038">
    <property type="entry name" value="GOLD_dom"/>
</dbReference>
<keyword evidence="4 11" id="KW-0732">Signal</keyword>
<dbReference type="FunCoup" id="G8JTZ6">
    <property type="interactions" value="247"/>
</dbReference>
<organism evidence="13 14">
    <name type="scientific">Eremothecium cymbalariae (strain CBS 270.75 / DBVPG 7215 / KCTC 17166 / NRRL Y-17582)</name>
    <name type="common">Yeast</name>
    <dbReference type="NCBI Taxonomy" id="931890"/>
    <lineage>
        <taxon>Eukaryota</taxon>
        <taxon>Fungi</taxon>
        <taxon>Dikarya</taxon>
        <taxon>Ascomycota</taxon>
        <taxon>Saccharomycotina</taxon>
        <taxon>Saccharomycetes</taxon>
        <taxon>Saccharomycetales</taxon>
        <taxon>Saccharomycetaceae</taxon>
        <taxon>Eremothecium</taxon>
    </lineage>
</organism>
<dbReference type="OMA" id="NAEDCFY"/>
<comment type="subcellular location">
    <subcellularLocation>
        <location evidence="8">Endomembrane system</location>
        <topology evidence="8">Single-pass membrane protein</topology>
    </subcellularLocation>
    <subcellularLocation>
        <location evidence="1 9">Membrane</location>
        <topology evidence="1 9">Single-pass type I membrane protein</topology>
    </subcellularLocation>
</comment>
<dbReference type="GeneID" id="11471596"/>
<keyword evidence="3 9" id="KW-0812">Transmembrane</keyword>
<dbReference type="GO" id="GO:0006888">
    <property type="term" value="P:endoplasmic reticulum to Golgi vesicle-mediated transport"/>
    <property type="evidence" value="ECO:0007669"/>
    <property type="project" value="UniProtKB-ARBA"/>
</dbReference>
<dbReference type="InterPro" id="IPR015720">
    <property type="entry name" value="Emp24-like"/>
</dbReference>
<keyword evidence="6 10" id="KW-1133">Transmembrane helix</keyword>
<keyword evidence="7 10" id="KW-0472">Membrane</keyword>
<dbReference type="PANTHER" id="PTHR22811">
    <property type="entry name" value="TRANSMEMBRANE EMP24 DOMAIN-CONTAINING PROTEIN"/>
    <property type="match status" value="1"/>
</dbReference>
<dbReference type="PROSITE" id="PS50866">
    <property type="entry name" value="GOLD"/>
    <property type="match status" value="1"/>
</dbReference>
<evidence type="ECO:0000256" key="9">
    <source>
        <dbReference type="RuleBase" id="RU003827"/>
    </source>
</evidence>
<gene>
    <name evidence="13" type="ordered locus">Ecym_4456</name>
</gene>
<evidence type="ECO:0000256" key="10">
    <source>
        <dbReference type="SAM" id="Phobius"/>
    </source>
</evidence>
<comment type="similarity">
    <text evidence="2 9">Belongs to the EMP24/GP25L family.</text>
</comment>
<dbReference type="GO" id="GO:0005737">
    <property type="term" value="C:cytoplasm"/>
    <property type="evidence" value="ECO:0007669"/>
    <property type="project" value="GOC"/>
</dbReference>
<evidence type="ECO:0000259" key="12">
    <source>
        <dbReference type="PROSITE" id="PS50866"/>
    </source>
</evidence>
<dbReference type="InterPro" id="IPR036598">
    <property type="entry name" value="GOLD_dom_sf"/>
</dbReference>
<dbReference type="GO" id="GO:0012505">
    <property type="term" value="C:endomembrane system"/>
    <property type="evidence" value="ECO:0007669"/>
    <property type="project" value="UniProtKB-SubCell"/>
</dbReference>
<keyword evidence="5" id="KW-0931">ER-Golgi transport</keyword>
<dbReference type="OrthoDB" id="1929172at2759"/>
<feature type="domain" description="GOLD" evidence="12">
    <location>
        <begin position="35"/>
        <end position="119"/>
    </location>
</feature>
<sequence>MFLPLVFLASLLSTLCAAGSSQPVPVAITLPAFSKECLYYELTSNEDSIVASFQVLTGGNFEIDYKITGPDNAVIVDERQKNHADMLLRSFGLGEYSFCFTNAYGTVLKKVEVNFELAKEDIDDTSEETEDIIALNAIEEISRNLNKITNFQNLLRVREWRNMSTVESTESRLVWLSVLTMGVMVGISILQSLVVQFFFKDRHRNYV</sequence>
<evidence type="ECO:0000256" key="3">
    <source>
        <dbReference type="ARBA" id="ARBA00022692"/>
    </source>
</evidence>